<evidence type="ECO:0000256" key="5">
    <source>
        <dbReference type="ARBA" id="ARBA00023136"/>
    </source>
</evidence>
<evidence type="ECO:0000256" key="3">
    <source>
        <dbReference type="ARBA" id="ARBA00022692"/>
    </source>
</evidence>
<feature type="transmembrane region" description="Helical" evidence="6">
    <location>
        <begin position="372"/>
        <end position="399"/>
    </location>
</feature>
<feature type="transmembrane region" description="Helical" evidence="6">
    <location>
        <begin position="288"/>
        <end position="308"/>
    </location>
</feature>
<feature type="domain" description="Citrate transporter-like" evidence="7">
    <location>
        <begin position="21"/>
        <end position="370"/>
    </location>
</feature>
<reference evidence="9" key="1">
    <citation type="submission" date="2017-06" db="EMBL/GenBank/DDBJ databases">
        <authorList>
            <person name="Varghese N."/>
            <person name="Submissions S."/>
        </authorList>
    </citation>
    <scope>NUCLEOTIDE SEQUENCE [LARGE SCALE GENOMIC DNA]</scope>
    <source>
        <strain evidence="9">JCM 23211</strain>
    </source>
</reference>
<dbReference type="GO" id="GO:0015137">
    <property type="term" value="F:citrate transmembrane transporter activity"/>
    <property type="evidence" value="ECO:0007669"/>
    <property type="project" value="InterPro"/>
</dbReference>
<dbReference type="OrthoDB" id="5329450at2"/>
<dbReference type="GO" id="GO:0016020">
    <property type="term" value="C:membrane"/>
    <property type="evidence" value="ECO:0007669"/>
    <property type="project" value="UniProtKB-SubCell"/>
</dbReference>
<feature type="transmembrane region" description="Helical" evidence="6">
    <location>
        <begin position="52"/>
        <end position="72"/>
    </location>
</feature>
<sequence length="435" mass="45627">MLAALGFATIATFLALTFTRRVSVLVALVLVPIAFALIGGFAPELGGMIADGLIKVAPVAIMIAFAVLYFSLMVDQGLFDPAIRRVVRWAGGSPTKIAMGTAVLTLLVALDGDGTSTFLIMVSAMLPIYQRIGMRPLALTGIVCLGAGVMNMIPWGGPTVRAMAALDATSGDIFTPVVPAMAVGALWVVFSAFLIGRMEGKRLGTVVAPVVKAGPGTPHVDDIPTRARVHPVVMTFNVVLTLVLLVILLFQLAPLQVAFAIAFALAIVVNRPKWDQQQELFAKHGGNVTMVVVMILAAGVLTGILNGTGMITAMAEAFVSWIPDSAGSFLPLITAVTSMPLSLVFTPDAYYFGVVPVLAETTASFGGDPFEIGRAAILGQMTTGFPLSPLTASTFILVGMTNVELGKHQRFIFGWAFGTTIVMTMMALLTGAISL</sequence>
<keyword evidence="5 6" id="KW-0472">Membrane</keyword>
<accession>A0A239FJS2</accession>
<organism evidence="8 9">
    <name type="scientific">Rhodococcoides kyotonense</name>
    <dbReference type="NCBI Taxonomy" id="398843"/>
    <lineage>
        <taxon>Bacteria</taxon>
        <taxon>Bacillati</taxon>
        <taxon>Actinomycetota</taxon>
        <taxon>Actinomycetes</taxon>
        <taxon>Mycobacteriales</taxon>
        <taxon>Nocardiaceae</taxon>
        <taxon>Rhodococcoides</taxon>
    </lineage>
</organism>
<gene>
    <name evidence="8" type="ORF">SAMN05421642_103327</name>
</gene>
<protein>
    <submittedName>
        <fullName evidence="8">Citrate-Mg2+:H+ or citrate-Ca2+:H+ symporter, CitMHS family</fullName>
    </submittedName>
</protein>
<feature type="transmembrane region" description="Helical" evidence="6">
    <location>
        <begin position="236"/>
        <end position="268"/>
    </location>
</feature>
<evidence type="ECO:0000256" key="2">
    <source>
        <dbReference type="ARBA" id="ARBA00022448"/>
    </source>
</evidence>
<evidence type="ECO:0000313" key="8">
    <source>
        <dbReference type="EMBL" id="SNS57065.1"/>
    </source>
</evidence>
<dbReference type="RefSeq" id="WP_089244474.1">
    <property type="nucleotide sequence ID" value="NZ_FZOW01000003.1"/>
</dbReference>
<evidence type="ECO:0000259" key="7">
    <source>
        <dbReference type="Pfam" id="PF03600"/>
    </source>
</evidence>
<evidence type="ECO:0000313" key="9">
    <source>
        <dbReference type="Proteomes" id="UP000198327"/>
    </source>
</evidence>
<feature type="transmembrane region" description="Helical" evidence="6">
    <location>
        <begin position="97"/>
        <end position="122"/>
    </location>
</feature>
<feature type="transmembrane region" description="Helical" evidence="6">
    <location>
        <begin position="411"/>
        <end position="433"/>
    </location>
</feature>
<dbReference type="NCBIfam" id="TIGR00784">
    <property type="entry name" value="citMHS"/>
    <property type="match status" value="1"/>
</dbReference>
<proteinExistence type="predicted"/>
<keyword evidence="2" id="KW-0813">Transport</keyword>
<dbReference type="EMBL" id="FZOW01000003">
    <property type="protein sequence ID" value="SNS57065.1"/>
    <property type="molecule type" value="Genomic_DNA"/>
</dbReference>
<evidence type="ECO:0000256" key="4">
    <source>
        <dbReference type="ARBA" id="ARBA00022989"/>
    </source>
</evidence>
<dbReference type="InterPro" id="IPR004680">
    <property type="entry name" value="Cit_transptr-like_dom"/>
</dbReference>
<comment type="subcellular location">
    <subcellularLocation>
        <location evidence="1">Membrane</location>
        <topology evidence="1">Multi-pass membrane protein</topology>
    </subcellularLocation>
</comment>
<name>A0A239FJS2_9NOCA</name>
<evidence type="ECO:0000256" key="1">
    <source>
        <dbReference type="ARBA" id="ARBA00004141"/>
    </source>
</evidence>
<dbReference type="AlphaFoldDB" id="A0A239FJS2"/>
<keyword evidence="4 6" id="KW-1133">Transmembrane helix</keyword>
<feature type="transmembrane region" description="Helical" evidence="6">
    <location>
        <begin position="25"/>
        <end position="45"/>
    </location>
</feature>
<feature type="transmembrane region" description="Helical" evidence="6">
    <location>
        <begin position="134"/>
        <end position="153"/>
    </location>
</feature>
<dbReference type="InterPro" id="IPR014738">
    <property type="entry name" value="Citrate_transporter"/>
</dbReference>
<evidence type="ECO:0000256" key="6">
    <source>
        <dbReference type="SAM" id="Phobius"/>
    </source>
</evidence>
<keyword evidence="9" id="KW-1185">Reference proteome</keyword>
<dbReference type="Pfam" id="PF03600">
    <property type="entry name" value="CitMHS"/>
    <property type="match status" value="1"/>
</dbReference>
<dbReference type="Proteomes" id="UP000198327">
    <property type="component" value="Unassembled WGS sequence"/>
</dbReference>
<keyword evidence="3 6" id="KW-0812">Transmembrane</keyword>
<feature type="transmembrane region" description="Helical" evidence="6">
    <location>
        <begin position="173"/>
        <end position="195"/>
    </location>
</feature>